<dbReference type="PROSITE" id="PS50249">
    <property type="entry name" value="MPN"/>
    <property type="match status" value="1"/>
</dbReference>
<evidence type="ECO:0000256" key="4">
    <source>
        <dbReference type="ARBA" id="ARBA00022801"/>
    </source>
</evidence>
<dbReference type="Gene3D" id="3.40.140.10">
    <property type="entry name" value="Cytidine Deaminase, domain 2"/>
    <property type="match status" value="1"/>
</dbReference>
<keyword evidence="4" id="KW-0378">Hydrolase</keyword>
<keyword evidence="6" id="KW-0482">Metalloprotease</keyword>
<dbReference type="KEGG" id="bon:A361_28725"/>
<dbReference type="EMBL" id="CP015507">
    <property type="protein sequence ID" value="AND43149.1"/>
    <property type="molecule type" value="Genomic_DNA"/>
</dbReference>
<dbReference type="PROSITE" id="PS01302">
    <property type="entry name" value="UPF0758"/>
    <property type="match status" value="1"/>
</dbReference>
<gene>
    <name evidence="9" type="ORF">A361_28725</name>
</gene>
<dbReference type="AlphaFoldDB" id="A0A160MI62"/>
<geneLocation type="plasmid" evidence="10">
    <name>pbo1</name>
</geneLocation>
<evidence type="ECO:0000256" key="1">
    <source>
        <dbReference type="ARBA" id="ARBA00010243"/>
    </source>
</evidence>
<evidence type="ECO:0000256" key="5">
    <source>
        <dbReference type="ARBA" id="ARBA00022833"/>
    </source>
</evidence>
<dbReference type="InterPro" id="IPR025657">
    <property type="entry name" value="RadC_JAB"/>
</dbReference>
<dbReference type="GO" id="GO:0046872">
    <property type="term" value="F:metal ion binding"/>
    <property type="evidence" value="ECO:0007669"/>
    <property type="project" value="UniProtKB-KW"/>
</dbReference>
<dbReference type="NCBIfam" id="NF000642">
    <property type="entry name" value="PRK00024.1"/>
    <property type="match status" value="1"/>
</dbReference>
<dbReference type="CDD" id="cd08071">
    <property type="entry name" value="MPN_DUF2466"/>
    <property type="match status" value="1"/>
</dbReference>
<protein>
    <recommendedName>
        <fullName evidence="8">MPN domain-containing protein</fullName>
    </recommendedName>
</protein>
<feature type="domain" description="MPN" evidence="8">
    <location>
        <begin position="96"/>
        <end position="218"/>
    </location>
</feature>
<evidence type="ECO:0000256" key="7">
    <source>
        <dbReference type="RuleBase" id="RU003797"/>
    </source>
</evidence>
<organism evidence="9 10">
    <name type="scientific">Cytobacillus oceanisediminis 2691</name>
    <dbReference type="NCBI Taxonomy" id="1196031"/>
    <lineage>
        <taxon>Bacteria</taxon>
        <taxon>Bacillati</taxon>
        <taxon>Bacillota</taxon>
        <taxon>Bacilli</taxon>
        <taxon>Bacillales</taxon>
        <taxon>Bacillaceae</taxon>
        <taxon>Cytobacillus</taxon>
    </lineage>
</organism>
<dbReference type="NCBIfam" id="TIGR00608">
    <property type="entry name" value="radc"/>
    <property type="match status" value="1"/>
</dbReference>
<dbReference type="InterPro" id="IPR037518">
    <property type="entry name" value="MPN"/>
</dbReference>
<name>A0A160MI62_9BACI</name>
<evidence type="ECO:0000313" key="10">
    <source>
        <dbReference type="Proteomes" id="UP000077856"/>
    </source>
</evidence>
<evidence type="ECO:0000256" key="3">
    <source>
        <dbReference type="ARBA" id="ARBA00022723"/>
    </source>
</evidence>
<dbReference type="InterPro" id="IPR020891">
    <property type="entry name" value="UPF0758_CS"/>
</dbReference>
<dbReference type="GO" id="GO:0006508">
    <property type="term" value="P:proteolysis"/>
    <property type="evidence" value="ECO:0007669"/>
    <property type="project" value="UniProtKB-KW"/>
</dbReference>
<dbReference type="RefSeq" id="WP_019379598.1">
    <property type="nucleotide sequence ID" value="NZ_CP015507.1"/>
</dbReference>
<keyword evidence="3" id="KW-0479">Metal-binding</keyword>
<dbReference type="Proteomes" id="UP000077856">
    <property type="component" value="Plasmid pBO1"/>
</dbReference>
<evidence type="ECO:0000313" key="9">
    <source>
        <dbReference type="EMBL" id="AND43149.1"/>
    </source>
</evidence>
<keyword evidence="2" id="KW-0645">Protease</keyword>
<evidence type="ECO:0000256" key="6">
    <source>
        <dbReference type="ARBA" id="ARBA00023049"/>
    </source>
</evidence>
<proteinExistence type="inferred from homology"/>
<reference evidence="9 10" key="1">
    <citation type="submission" date="2016-04" db="EMBL/GenBank/DDBJ databases">
        <title>Complete genome sequence of Bacillus oceanisediminis strain 2691.</title>
        <authorList>
            <person name="Jeong H."/>
            <person name="Kim H.J."/>
            <person name="Lee D.-W."/>
        </authorList>
    </citation>
    <scope>NUCLEOTIDE SEQUENCE [LARGE SCALE GENOMIC DNA]</scope>
    <source>
        <strain evidence="9 10">2691</strain>
        <plasmid evidence="10">pbo1</plasmid>
    </source>
</reference>
<evidence type="ECO:0000256" key="2">
    <source>
        <dbReference type="ARBA" id="ARBA00022670"/>
    </source>
</evidence>
<dbReference type="PANTHER" id="PTHR30471">
    <property type="entry name" value="DNA REPAIR PROTEIN RADC"/>
    <property type="match status" value="1"/>
</dbReference>
<keyword evidence="5" id="KW-0862">Zinc</keyword>
<sequence length="218" mass="24000">MLETLKNHFAIAKEELGFYGFENTSLQNLLAVLIGPKANPVVTGQLSSLGVKRLSSLSKEELLQYEGIGETTADRIIACIGLAGLLNKFKFEECYIVRSPEDAAKYMADMSTLDQEHFEVLFLNSKNVVIGRKTIFKGSLNASIVHPREIFREAVKLSAASIIAGHNHPSGDPYPSREDIEVTKRLSEAGKLVGIDLLDHIIIGHHGNFTSLKEKGYC</sequence>
<accession>A0A160MI62</accession>
<dbReference type="InterPro" id="IPR001405">
    <property type="entry name" value="UPF0758"/>
</dbReference>
<comment type="similarity">
    <text evidence="1 7">Belongs to the UPF0758 family.</text>
</comment>
<dbReference type="GO" id="GO:0008237">
    <property type="term" value="F:metallopeptidase activity"/>
    <property type="evidence" value="ECO:0007669"/>
    <property type="project" value="UniProtKB-KW"/>
</dbReference>
<dbReference type="eggNOG" id="COG2003">
    <property type="taxonomic scope" value="Bacteria"/>
</dbReference>
<dbReference type="PANTHER" id="PTHR30471:SF3">
    <property type="entry name" value="UPF0758 PROTEIN YEES-RELATED"/>
    <property type="match status" value="1"/>
</dbReference>
<keyword evidence="9" id="KW-0614">Plasmid</keyword>
<evidence type="ECO:0000259" key="8">
    <source>
        <dbReference type="PROSITE" id="PS50249"/>
    </source>
</evidence>
<dbReference type="Pfam" id="PF04002">
    <property type="entry name" value="RadC"/>
    <property type="match status" value="1"/>
</dbReference>